<evidence type="ECO:0000256" key="1">
    <source>
        <dbReference type="ARBA" id="ARBA00005964"/>
    </source>
</evidence>
<dbReference type="InterPro" id="IPR050309">
    <property type="entry name" value="Type-B_Carboxylest/Lipase"/>
</dbReference>
<comment type="caution">
    <text evidence="6">The sequence shown here is derived from an EMBL/GenBank/DDBJ whole genome shotgun (WGS) entry which is preliminary data.</text>
</comment>
<dbReference type="Proteomes" id="UP000215767">
    <property type="component" value="Unassembled WGS sequence"/>
</dbReference>
<evidence type="ECO:0000256" key="2">
    <source>
        <dbReference type="ARBA" id="ARBA00022801"/>
    </source>
</evidence>
<dbReference type="InterPro" id="IPR019826">
    <property type="entry name" value="Carboxylesterase_B_AS"/>
</dbReference>
<sequence>MPPATGIRIPQGARPAGRETFMTDASPSMPVVATRAGKLRGRMENGVAVFRGIPYAAPPVGELRFEPPRDHAAWPGERDALADGPIAPQGRSRLAHIMGDFERPQSEDCLTLTLWTPKADAGARPVMVWLHGGAYSSGAGSLPWYTGDRFAANGDVVFVSVNYRLGALGFLYLPGISDGNLGLLDQMQALRWVRDNIAAFGGDPGNVTVVGQSAGGGSIAAMMTMPDAKGLFHRAILQSPGMGRPSRGAAEAAELGARYAHIVGIEPGDEAALKQVPVGKLLSAQGELARSLAGFAVLSLPFSPVRDGRVIEGNIVERLQAGVGGDVDVMVGTTREEMAAFHCVDQAVLNADEAAARQVFERICGPRFQDYYDEFRRLRAVPSPAAMLGDLTTDQVFRMGSLRLAEGQAKAGRAAYVYQFDWQSPVPGFKSCHCLEIPFVFNNRDNWRDSPMLEGADDAEFEGIAHAMHRAWIAFARGGNPNHAGLPHWEPYGLERRATMRFDTLIGTVNDLAGLSYRLPWPAI</sequence>
<keyword evidence="7" id="KW-1185">Reference proteome</keyword>
<reference evidence="7" key="1">
    <citation type="submission" date="2017-05" db="EMBL/GenBank/DDBJ databases">
        <title>Complete and WGS of Bordetella genogroups.</title>
        <authorList>
            <person name="Spilker T."/>
            <person name="Lipuma J."/>
        </authorList>
    </citation>
    <scope>NUCLEOTIDE SEQUENCE [LARGE SCALE GENOMIC DNA]</scope>
    <source>
        <strain evidence="7">AU8856</strain>
    </source>
</reference>
<gene>
    <name evidence="6" type="ORF">CAL28_26305</name>
</gene>
<evidence type="ECO:0000313" key="6">
    <source>
        <dbReference type="EMBL" id="OZI62660.1"/>
    </source>
</evidence>
<dbReference type="PANTHER" id="PTHR11559">
    <property type="entry name" value="CARBOXYLESTERASE"/>
    <property type="match status" value="1"/>
</dbReference>
<dbReference type="Gene3D" id="3.40.50.1820">
    <property type="entry name" value="alpha/beta hydrolase"/>
    <property type="match status" value="1"/>
</dbReference>
<evidence type="ECO:0000256" key="4">
    <source>
        <dbReference type="SAM" id="MobiDB-lite"/>
    </source>
</evidence>
<name>A0A261UN00_9BORD</name>
<dbReference type="Pfam" id="PF00135">
    <property type="entry name" value="COesterase"/>
    <property type="match status" value="1"/>
</dbReference>
<evidence type="ECO:0000259" key="5">
    <source>
        <dbReference type="Pfam" id="PF00135"/>
    </source>
</evidence>
<dbReference type="EC" id="3.1.1.-" evidence="3"/>
<organism evidence="6 7">
    <name type="scientific">Bordetella genomosp. 11</name>
    <dbReference type="NCBI Taxonomy" id="1416808"/>
    <lineage>
        <taxon>Bacteria</taxon>
        <taxon>Pseudomonadati</taxon>
        <taxon>Pseudomonadota</taxon>
        <taxon>Betaproteobacteria</taxon>
        <taxon>Burkholderiales</taxon>
        <taxon>Alcaligenaceae</taxon>
        <taxon>Bordetella</taxon>
    </lineage>
</organism>
<dbReference type="OrthoDB" id="9775851at2"/>
<dbReference type="SUPFAM" id="SSF53474">
    <property type="entry name" value="alpha/beta-Hydrolases"/>
    <property type="match status" value="1"/>
</dbReference>
<dbReference type="EMBL" id="NEVS01000004">
    <property type="protein sequence ID" value="OZI62660.1"/>
    <property type="molecule type" value="Genomic_DNA"/>
</dbReference>
<feature type="domain" description="Carboxylesterase type B" evidence="5">
    <location>
        <begin position="30"/>
        <end position="503"/>
    </location>
</feature>
<dbReference type="PROSITE" id="PS00122">
    <property type="entry name" value="CARBOXYLESTERASE_B_1"/>
    <property type="match status" value="1"/>
</dbReference>
<evidence type="ECO:0000313" key="7">
    <source>
        <dbReference type="Proteomes" id="UP000215767"/>
    </source>
</evidence>
<dbReference type="AlphaFoldDB" id="A0A261UN00"/>
<evidence type="ECO:0000256" key="3">
    <source>
        <dbReference type="RuleBase" id="RU361235"/>
    </source>
</evidence>
<proteinExistence type="inferred from homology"/>
<accession>A0A261UN00</accession>
<keyword evidence="2 3" id="KW-0378">Hydrolase</keyword>
<dbReference type="InterPro" id="IPR029058">
    <property type="entry name" value="AB_hydrolase_fold"/>
</dbReference>
<protein>
    <recommendedName>
        <fullName evidence="3">Carboxylic ester hydrolase</fullName>
        <ecNumber evidence="3">3.1.1.-</ecNumber>
    </recommendedName>
</protein>
<comment type="similarity">
    <text evidence="1 3">Belongs to the type-B carboxylesterase/lipase family.</text>
</comment>
<feature type="region of interest" description="Disordered" evidence="4">
    <location>
        <begin position="1"/>
        <end position="25"/>
    </location>
</feature>
<dbReference type="GO" id="GO:0016787">
    <property type="term" value="F:hydrolase activity"/>
    <property type="evidence" value="ECO:0007669"/>
    <property type="project" value="UniProtKB-KW"/>
</dbReference>
<dbReference type="InterPro" id="IPR002018">
    <property type="entry name" value="CarbesteraseB"/>
</dbReference>